<gene>
    <name evidence="1" type="ORF">L211DRAFT_789651</name>
</gene>
<name>A0A3N4LJF3_9PEZI</name>
<dbReference type="CDD" id="cd00257">
    <property type="entry name" value="beta-trefoil_FSCN-like"/>
    <property type="match status" value="1"/>
</dbReference>
<feature type="non-terminal residue" evidence="1">
    <location>
        <position position="1"/>
    </location>
</feature>
<dbReference type="EMBL" id="ML121556">
    <property type="protein sequence ID" value="RPB21828.1"/>
    <property type="molecule type" value="Genomic_DNA"/>
</dbReference>
<sequence>VAIKSVQFAGRYVCMNGSGVTSPIPGGGGHVTVQTFIAGWETFELVCHPGEHNIVSFKSTCFDNVFIRADAKGLCQWHTPGDGGGLVNCQYGCGWMEKFRILKVGDHGEVAIEPVGFPGRFFRVDGNWLHGMNLQGVVSGWEKFYIVIVP</sequence>
<keyword evidence="2" id="KW-1185">Reference proteome</keyword>
<dbReference type="InParanoid" id="A0A3N4LJF3"/>
<dbReference type="Proteomes" id="UP000267821">
    <property type="component" value="Unassembled WGS sequence"/>
</dbReference>
<dbReference type="InterPro" id="IPR008999">
    <property type="entry name" value="Actin-crosslinking"/>
</dbReference>
<dbReference type="SUPFAM" id="SSF50405">
    <property type="entry name" value="Actin-crosslinking proteins"/>
    <property type="match status" value="1"/>
</dbReference>
<proteinExistence type="predicted"/>
<evidence type="ECO:0000313" key="2">
    <source>
        <dbReference type="Proteomes" id="UP000267821"/>
    </source>
</evidence>
<dbReference type="OrthoDB" id="188042at2759"/>
<dbReference type="AlphaFoldDB" id="A0A3N4LJF3"/>
<protein>
    <submittedName>
        <fullName evidence="1">Uncharacterized protein</fullName>
    </submittedName>
</protein>
<accession>A0A3N4LJF3</accession>
<organism evidence="1 2">
    <name type="scientific">Terfezia boudieri ATCC MYA-4762</name>
    <dbReference type="NCBI Taxonomy" id="1051890"/>
    <lineage>
        <taxon>Eukaryota</taxon>
        <taxon>Fungi</taxon>
        <taxon>Dikarya</taxon>
        <taxon>Ascomycota</taxon>
        <taxon>Pezizomycotina</taxon>
        <taxon>Pezizomycetes</taxon>
        <taxon>Pezizales</taxon>
        <taxon>Pezizaceae</taxon>
        <taxon>Terfezia</taxon>
    </lineage>
</organism>
<evidence type="ECO:0000313" key="1">
    <source>
        <dbReference type="EMBL" id="RPB21828.1"/>
    </source>
</evidence>
<reference evidence="1 2" key="1">
    <citation type="journal article" date="2018" name="Nat. Ecol. Evol.">
        <title>Pezizomycetes genomes reveal the molecular basis of ectomycorrhizal truffle lifestyle.</title>
        <authorList>
            <person name="Murat C."/>
            <person name="Payen T."/>
            <person name="Noel B."/>
            <person name="Kuo A."/>
            <person name="Morin E."/>
            <person name="Chen J."/>
            <person name="Kohler A."/>
            <person name="Krizsan K."/>
            <person name="Balestrini R."/>
            <person name="Da Silva C."/>
            <person name="Montanini B."/>
            <person name="Hainaut M."/>
            <person name="Levati E."/>
            <person name="Barry K.W."/>
            <person name="Belfiori B."/>
            <person name="Cichocki N."/>
            <person name="Clum A."/>
            <person name="Dockter R.B."/>
            <person name="Fauchery L."/>
            <person name="Guy J."/>
            <person name="Iotti M."/>
            <person name="Le Tacon F."/>
            <person name="Lindquist E.A."/>
            <person name="Lipzen A."/>
            <person name="Malagnac F."/>
            <person name="Mello A."/>
            <person name="Molinier V."/>
            <person name="Miyauchi S."/>
            <person name="Poulain J."/>
            <person name="Riccioni C."/>
            <person name="Rubini A."/>
            <person name="Sitrit Y."/>
            <person name="Splivallo R."/>
            <person name="Traeger S."/>
            <person name="Wang M."/>
            <person name="Zifcakova L."/>
            <person name="Wipf D."/>
            <person name="Zambonelli A."/>
            <person name="Paolocci F."/>
            <person name="Nowrousian M."/>
            <person name="Ottonello S."/>
            <person name="Baldrian P."/>
            <person name="Spatafora J.W."/>
            <person name="Henrissat B."/>
            <person name="Nagy L.G."/>
            <person name="Aury J.M."/>
            <person name="Wincker P."/>
            <person name="Grigoriev I.V."/>
            <person name="Bonfante P."/>
            <person name="Martin F.M."/>
        </authorList>
    </citation>
    <scope>NUCLEOTIDE SEQUENCE [LARGE SCALE GENOMIC DNA]</scope>
    <source>
        <strain evidence="1 2">ATCC MYA-4762</strain>
    </source>
</reference>